<keyword evidence="1 5" id="KW-1003">Cell membrane</keyword>
<dbReference type="Pfam" id="PF03699">
    <property type="entry name" value="UPF0182"/>
    <property type="match status" value="1"/>
</dbReference>
<name>A0ABY1EEK9_9MICO</name>
<proteinExistence type="inferred from homology"/>
<feature type="transmembrane region" description="Helical" evidence="5">
    <location>
        <begin position="162"/>
        <end position="188"/>
    </location>
</feature>
<evidence type="ECO:0000256" key="6">
    <source>
        <dbReference type="SAM" id="MobiDB-lite"/>
    </source>
</evidence>
<sequence>MTSSSADNVPRRSRAPLAITAAIIAGLVILFFIFAGLYTDVLWFDQLGFVNVLTTQWIAGTVLFLIGFVTMAVPVWVSIQLAYRLRPVYAKLNSQLDRYQQVIEPLRRLAMYGIPALLGLFAGVAAATRWQTVLMWLNRTETGRVDPQFNFDISFYLMDLPFYQAVLAFASAVVLISALVSVATSYLYGSIRVSGREVLISKAARVQIAITAALYLLLQAVSIWFDQYSTLTNNNALITGAGYTDVNATIPGRAILAGIAAVVALLFILTAIIGRWRLPVIGTALLIVSSLLIGSLYPWVVERFQVEPSAKALEAEYIERNIDLTRDAYGVADIEEIAYDAKTTAEPGALRADAATTANIRILDPALVSDSFGQLEQFRQYYQFPDNLDVDRYVIDGTSQDTVVAVRDLNIDGLNTGNTWVNSKTVYTHGYGMVAAYGNQRSVDGQPVFLESGIPTSGALGKFEPRIYFGETSPEYSIVGDEEGANPIELDYPSGEEGAGQTYTTFSGDGGPKLDNAFKKLIYALKFQSEQIFLAASVNDKSEILYDRDPVTRVQKVAPYLTLDSDAYPSVVDGRVMWIVDGYTTSADYPYSTPVSLSEAIADTQTPAQPYALDSINYMRNSVKATVDAYSGEVTLYAWDDEEPLLQTWQKIFPSSLKPMSEMSGDLMSHVRYPADLFKVQRSILGQYHVTDPGSFYSKDDAWISPNDPDSPATNPTLQPPYYLTMQVPGSDQPSFSLYSTFQPEATGESSRNVLYGYLAVDADAGSVDGVRADGYGQLRLLNLPKDGTVPGPGQVQNVFNADPTVSTELNLLRQGSSTVLNGNLLTLPVGGGLLYVQPVYVQSTGETSYPLLQKVLVAFGDQIAFEDTLDGALDVLFGGDSGATAGDTDVPEDATTNNGASTDPSTDGSTGGSTDVPTGSTGDATTDAELKSLLAVAKTALAEKAAALAAGNFADYGTADAKLEDTIASMLALLGE</sequence>
<feature type="transmembrane region" description="Helical" evidence="5">
    <location>
        <begin position="280"/>
        <end position="300"/>
    </location>
</feature>
<evidence type="ECO:0000256" key="1">
    <source>
        <dbReference type="ARBA" id="ARBA00022475"/>
    </source>
</evidence>
<evidence type="ECO:0000313" key="8">
    <source>
        <dbReference type="Proteomes" id="UP000199681"/>
    </source>
</evidence>
<feature type="transmembrane region" description="Helical" evidence="5">
    <location>
        <begin position="254"/>
        <end position="273"/>
    </location>
</feature>
<comment type="caution">
    <text evidence="7">The sequence shown here is derived from an EMBL/GenBank/DDBJ whole genome shotgun (WGS) entry which is preliminary data.</text>
</comment>
<organism evidence="7 8">
    <name type="scientific">Cryobacterium levicorallinum</name>
    <dbReference type="NCBI Taxonomy" id="995038"/>
    <lineage>
        <taxon>Bacteria</taxon>
        <taxon>Bacillati</taxon>
        <taxon>Actinomycetota</taxon>
        <taxon>Actinomycetes</taxon>
        <taxon>Micrococcales</taxon>
        <taxon>Microbacteriaceae</taxon>
        <taxon>Cryobacterium</taxon>
    </lineage>
</organism>
<evidence type="ECO:0000256" key="3">
    <source>
        <dbReference type="ARBA" id="ARBA00022989"/>
    </source>
</evidence>
<comment type="similarity">
    <text evidence="5">Belongs to the UPF0182 family.</text>
</comment>
<feature type="compositionally biased region" description="Polar residues" evidence="6">
    <location>
        <begin position="895"/>
        <end position="925"/>
    </location>
</feature>
<evidence type="ECO:0000256" key="4">
    <source>
        <dbReference type="ARBA" id="ARBA00023136"/>
    </source>
</evidence>
<evidence type="ECO:0000256" key="5">
    <source>
        <dbReference type="HAMAP-Rule" id="MF_01600"/>
    </source>
</evidence>
<dbReference type="EMBL" id="FOPW01000009">
    <property type="protein sequence ID" value="SFH60309.1"/>
    <property type="molecule type" value="Genomic_DNA"/>
</dbReference>
<keyword evidence="3 5" id="KW-1133">Transmembrane helix</keyword>
<feature type="region of interest" description="Disordered" evidence="6">
    <location>
        <begin position="885"/>
        <end position="925"/>
    </location>
</feature>
<keyword evidence="4 5" id="KW-0472">Membrane</keyword>
<feature type="transmembrane region" description="Helical" evidence="5">
    <location>
        <begin position="15"/>
        <end position="37"/>
    </location>
</feature>
<dbReference type="InterPro" id="IPR005372">
    <property type="entry name" value="UPF0182"/>
</dbReference>
<comment type="subcellular location">
    <subcellularLocation>
        <location evidence="5">Cell membrane</location>
        <topology evidence="5">Multi-pass membrane protein</topology>
    </subcellularLocation>
</comment>
<gene>
    <name evidence="7" type="ORF">SAMN05216274_10945</name>
</gene>
<dbReference type="RefSeq" id="WP_170851570.1">
    <property type="nucleotide sequence ID" value="NZ_BKAC01000018.1"/>
</dbReference>
<keyword evidence="2 5" id="KW-0812">Transmembrane</keyword>
<protein>
    <recommendedName>
        <fullName evidence="5">UPF0182 protein SAMN05216274_10945</fullName>
    </recommendedName>
</protein>
<dbReference type="PANTHER" id="PTHR39344">
    <property type="entry name" value="UPF0182 PROTEIN SLL1060"/>
    <property type="match status" value="1"/>
</dbReference>
<reference evidence="7 8" key="1">
    <citation type="submission" date="2016-10" db="EMBL/GenBank/DDBJ databases">
        <authorList>
            <person name="Varghese N."/>
            <person name="Submissions S."/>
        </authorList>
    </citation>
    <scope>NUCLEOTIDE SEQUENCE [LARGE SCALE GENOMIC DNA]</scope>
    <source>
        <strain evidence="7 8">GMCC 1.11211</strain>
    </source>
</reference>
<evidence type="ECO:0000256" key="2">
    <source>
        <dbReference type="ARBA" id="ARBA00022692"/>
    </source>
</evidence>
<feature type="transmembrane region" description="Helical" evidence="5">
    <location>
        <begin position="57"/>
        <end position="77"/>
    </location>
</feature>
<dbReference type="HAMAP" id="MF_01600">
    <property type="entry name" value="UPF0182"/>
    <property type="match status" value="1"/>
</dbReference>
<accession>A0ABY1EEK9</accession>
<dbReference type="Proteomes" id="UP000199681">
    <property type="component" value="Unassembled WGS sequence"/>
</dbReference>
<keyword evidence="8" id="KW-1185">Reference proteome</keyword>
<feature type="transmembrane region" description="Helical" evidence="5">
    <location>
        <begin position="109"/>
        <end position="130"/>
    </location>
</feature>
<evidence type="ECO:0000313" key="7">
    <source>
        <dbReference type="EMBL" id="SFH60309.1"/>
    </source>
</evidence>
<feature type="transmembrane region" description="Helical" evidence="5">
    <location>
        <begin position="208"/>
        <end position="225"/>
    </location>
</feature>
<dbReference type="PANTHER" id="PTHR39344:SF1">
    <property type="entry name" value="UPF0182 PROTEIN SLL1060"/>
    <property type="match status" value="1"/>
</dbReference>